<dbReference type="Proteomes" id="UP000814140">
    <property type="component" value="Unassembled WGS sequence"/>
</dbReference>
<evidence type="ECO:0000313" key="2">
    <source>
        <dbReference type="Proteomes" id="UP000814140"/>
    </source>
</evidence>
<organism evidence="1 2">
    <name type="scientific">Artomyces pyxidatus</name>
    <dbReference type="NCBI Taxonomy" id="48021"/>
    <lineage>
        <taxon>Eukaryota</taxon>
        <taxon>Fungi</taxon>
        <taxon>Dikarya</taxon>
        <taxon>Basidiomycota</taxon>
        <taxon>Agaricomycotina</taxon>
        <taxon>Agaricomycetes</taxon>
        <taxon>Russulales</taxon>
        <taxon>Auriscalpiaceae</taxon>
        <taxon>Artomyces</taxon>
    </lineage>
</organism>
<comment type="caution">
    <text evidence="1">The sequence shown here is derived from an EMBL/GenBank/DDBJ whole genome shotgun (WGS) entry which is preliminary data.</text>
</comment>
<proteinExistence type="predicted"/>
<protein>
    <submittedName>
        <fullName evidence="1">Uncharacterized protein</fullName>
    </submittedName>
</protein>
<gene>
    <name evidence="1" type="ORF">BV25DRAFT_1920116</name>
</gene>
<accession>A0ACB8SP68</accession>
<reference evidence="1" key="2">
    <citation type="journal article" date="2022" name="New Phytol.">
        <title>Evolutionary transition to the ectomycorrhizal habit in the genomes of a hyperdiverse lineage of mushroom-forming fungi.</title>
        <authorList>
            <person name="Looney B."/>
            <person name="Miyauchi S."/>
            <person name="Morin E."/>
            <person name="Drula E."/>
            <person name="Courty P.E."/>
            <person name="Kohler A."/>
            <person name="Kuo A."/>
            <person name="LaButti K."/>
            <person name="Pangilinan J."/>
            <person name="Lipzen A."/>
            <person name="Riley R."/>
            <person name="Andreopoulos W."/>
            <person name="He G."/>
            <person name="Johnson J."/>
            <person name="Nolan M."/>
            <person name="Tritt A."/>
            <person name="Barry K.W."/>
            <person name="Grigoriev I.V."/>
            <person name="Nagy L.G."/>
            <person name="Hibbett D."/>
            <person name="Henrissat B."/>
            <person name="Matheny P.B."/>
            <person name="Labbe J."/>
            <person name="Martin F.M."/>
        </authorList>
    </citation>
    <scope>NUCLEOTIDE SEQUENCE</scope>
    <source>
        <strain evidence="1">HHB10654</strain>
    </source>
</reference>
<sequence>MANVNLTNWVLALAFASTSGRPHVQAATGHASSPRRNSFVSTSTFLPAPTLQRQTLMAPRTRSQRNTPLDAAHPADPAAPVGQQGETLEMQTAESLQKAFAGFEQRGHDTKPMVVLVKGSVIFAPAPLPRALSIIMVLVLTALLVQFTLPGAGEHIRDLAIASCHSAIDTFLFLIDLNHQSVTVVRVFFTEAYLTLLDRVQGVVCAM</sequence>
<reference evidence="1" key="1">
    <citation type="submission" date="2021-03" db="EMBL/GenBank/DDBJ databases">
        <authorList>
            <consortium name="DOE Joint Genome Institute"/>
            <person name="Ahrendt S."/>
            <person name="Looney B.P."/>
            <person name="Miyauchi S."/>
            <person name="Morin E."/>
            <person name="Drula E."/>
            <person name="Courty P.E."/>
            <person name="Chicoki N."/>
            <person name="Fauchery L."/>
            <person name="Kohler A."/>
            <person name="Kuo A."/>
            <person name="Labutti K."/>
            <person name="Pangilinan J."/>
            <person name="Lipzen A."/>
            <person name="Riley R."/>
            <person name="Andreopoulos W."/>
            <person name="He G."/>
            <person name="Johnson J."/>
            <person name="Barry K.W."/>
            <person name="Grigoriev I.V."/>
            <person name="Nagy L."/>
            <person name="Hibbett D."/>
            <person name="Henrissat B."/>
            <person name="Matheny P.B."/>
            <person name="Labbe J."/>
            <person name="Martin F."/>
        </authorList>
    </citation>
    <scope>NUCLEOTIDE SEQUENCE</scope>
    <source>
        <strain evidence="1">HHB10654</strain>
    </source>
</reference>
<evidence type="ECO:0000313" key="1">
    <source>
        <dbReference type="EMBL" id="KAI0057531.1"/>
    </source>
</evidence>
<name>A0ACB8SP68_9AGAM</name>
<keyword evidence="2" id="KW-1185">Reference proteome</keyword>
<dbReference type="EMBL" id="MU277246">
    <property type="protein sequence ID" value="KAI0057531.1"/>
    <property type="molecule type" value="Genomic_DNA"/>
</dbReference>